<dbReference type="PRINTS" id="PR00080">
    <property type="entry name" value="SDRFAMILY"/>
</dbReference>
<dbReference type="GO" id="GO:0016491">
    <property type="term" value="F:oxidoreductase activity"/>
    <property type="evidence" value="ECO:0007669"/>
    <property type="project" value="UniProtKB-KW"/>
</dbReference>
<evidence type="ECO:0000313" key="4">
    <source>
        <dbReference type="EMBL" id="RDC64963.1"/>
    </source>
</evidence>
<comment type="similarity">
    <text evidence="1 3">Belongs to the short-chain dehydrogenases/reductases (SDR) family.</text>
</comment>
<gene>
    <name evidence="4" type="ORF">AHMF7616_03585</name>
</gene>
<dbReference type="PANTHER" id="PTHR43976">
    <property type="entry name" value="SHORT CHAIN DEHYDROGENASE"/>
    <property type="match status" value="1"/>
</dbReference>
<organism evidence="4 5">
    <name type="scientific">Adhaeribacter pallidiroseus</name>
    <dbReference type="NCBI Taxonomy" id="2072847"/>
    <lineage>
        <taxon>Bacteria</taxon>
        <taxon>Pseudomonadati</taxon>
        <taxon>Bacteroidota</taxon>
        <taxon>Cytophagia</taxon>
        <taxon>Cytophagales</taxon>
        <taxon>Hymenobacteraceae</taxon>
        <taxon>Adhaeribacter</taxon>
    </lineage>
</organism>
<dbReference type="OrthoDB" id="9786056at2"/>
<dbReference type="NCBIfam" id="NF004824">
    <property type="entry name" value="PRK06180.1"/>
    <property type="match status" value="1"/>
</dbReference>
<dbReference type="AlphaFoldDB" id="A0A369QJ56"/>
<name>A0A369QJ56_9BACT</name>
<dbReference type="RefSeq" id="WP_115374042.1">
    <property type="nucleotide sequence ID" value="NZ_QASA01000001.1"/>
</dbReference>
<comment type="caution">
    <text evidence="4">The sequence shown here is derived from an EMBL/GenBank/DDBJ whole genome shotgun (WGS) entry which is preliminary data.</text>
</comment>
<accession>A0A369QJ56</accession>
<dbReference type="PROSITE" id="PS00061">
    <property type="entry name" value="ADH_SHORT"/>
    <property type="match status" value="1"/>
</dbReference>
<dbReference type="Gene3D" id="3.40.50.720">
    <property type="entry name" value="NAD(P)-binding Rossmann-like Domain"/>
    <property type="match status" value="1"/>
</dbReference>
<sequence length="284" mass="30692">MNKQENKVWFITGASQGIGLSLTRQLLQQGQMVAATSRNVTQLQQAVGTYPQFLPLALDITDETSVAQAITQILEKFGRIDCVVNNAGYGLIGSLEELTDQEARQNFDVNVFGSLNIIRAALPHLRQQASGHIFNISSIGGMSGDFPGFGVYCATKFAVVGFTESLAMEVKDFNIKVTAVMPGYIRTNFLTAGSVVTAKNQLAEYQSTRESQALHQEQINGNQPGDPEKAVAAIIQAAQEENPPLHLLLGSDALQLATDKLNALQTEFAQWATVSQSVDFAVEA</sequence>
<dbReference type="Pfam" id="PF00106">
    <property type="entry name" value="adh_short"/>
    <property type="match status" value="1"/>
</dbReference>
<dbReference type="FunFam" id="3.40.50.720:FF:000084">
    <property type="entry name" value="Short-chain dehydrogenase reductase"/>
    <property type="match status" value="1"/>
</dbReference>
<dbReference type="InterPro" id="IPR051911">
    <property type="entry name" value="SDR_oxidoreductase"/>
</dbReference>
<dbReference type="PANTHER" id="PTHR43976:SF16">
    <property type="entry name" value="SHORT-CHAIN DEHYDROGENASE_REDUCTASE FAMILY PROTEIN"/>
    <property type="match status" value="1"/>
</dbReference>
<keyword evidence="5" id="KW-1185">Reference proteome</keyword>
<keyword evidence="2 4" id="KW-0560">Oxidoreductase</keyword>
<protein>
    <submittedName>
        <fullName evidence="4">Cyclopentanol dehydrogenase</fullName>
        <ecNumber evidence="4">1.-.-.-</ecNumber>
    </submittedName>
</protein>
<dbReference type="PRINTS" id="PR00081">
    <property type="entry name" value="GDHRDH"/>
</dbReference>
<dbReference type="EC" id="1.-.-.-" evidence="4"/>
<dbReference type="EMBL" id="QASA01000001">
    <property type="protein sequence ID" value="RDC64963.1"/>
    <property type="molecule type" value="Genomic_DNA"/>
</dbReference>
<evidence type="ECO:0000256" key="3">
    <source>
        <dbReference type="RuleBase" id="RU000363"/>
    </source>
</evidence>
<evidence type="ECO:0000313" key="5">
    <source>
        <dbReference type="Proteomes" id="UP000253919"/>
    </source>
</evidence>
<evidence type="ECO:0000256" key="1">
    <source>
        <dbReference type="ARBA" id="ARBA00006484"/>
    </source>
</evidence>
<evidence type="ECO:0000256" key="2">
    <source>
        <dbReference type="ARBA" id="ARBA00023002"/>
    </source>
</evidence>
<dbReference type="InterPro" id="IPR020904">
    <property type="entry name" value="Sc_DH/Rdtase_CS"/>
</dbReference>
<dbReference type="Proteomes" id="UP000253919">
    <property type="component" value="Unassembled WGS sequence"/>
</dbReference>
<dbReference type="InterPro" id="IPR036291">
    <property type="entry name" value="NAD(P)-bd_dom_sf"/>
</dbReference>
<reference evidence="4 5" key="1">
    <citation type="submission" date="2018-04" db="EMBL/GenBank/DDBJ databases">
        <title>Adhaeribacter sp. HMF7616 genome sequencing and assembly.</title>
        <authorList>
            <person name="Kang H."/>
            <person name="Kang J."/>
            <person name="Cha I."/>
            <person name="Kim H."/>
            <person name="Joh K."/>
        </authorList>
    </citation>
    <scope>NUCLEOTIDE SEQUENCE [LARGE SCALE GENOMIC DNA]</scope>
    <source>
        <strain evidence="4 5">HMF7616</strain>
    </source>
</reference>
<dbReference type="SUPFAM" id="SSF51735">
    <property type="entry name" value="NAD(P)-binding Rossmann-fold domains"/>
    <property type="match status" value="1"/>
</dbReference>
<proteinExistence type="inferred from homology"/>
<dbReference type="CDD" id="cd05374">
    <property type="entry name" value="17beta-HSD-like_SDR_c"/>
    <property type="match status" value="1"/>
</dbReference>
<dbReference type="InterPro" id="IPR002347">
    <property type="entry name" value="SDR_fam"/>
</dbReference>